<name>A0A2U9IBB9_9CREN</name>
<proteinExistence type="predicted"/>
<accession>A0A2U9IBB9</accession>
<dbReference type="EMBL" id="CP029289">
    <property type="protein sequence ID" value="AWR93305.1"/>
    <property type="molecule type" value="Genomic_DNA"/>
</dbReference>
<keyword evidence="2" id="KW-1185">Reference proteome</keyword>
<dbReference type="GeneID" id="36830584"/>
<evidence type="ECO:0000313" key="2">
    <source>
        <dbReference type="Proteomes" id="UP000248044"/>
    </source>
</evidence>
<sequence length="86" mass="10436">MEFKKKSHDIKEIFYDRISIPKREIFSFDRDLSKITNNVRFKIKGDLPGIRVADYVSSSIRLYYEKKNDRYYSKIKNKVVKEIILR</sequence>
<dbReference type="AlphaFoldDB" id="A0A2U9IBB9"/>
<evidence type="ECO:0000313" key="1">
    <source>
        <dbReference type="EMBL" id="AWR93305.1"/>
    </source>
</evidence>
<protein>
    <submittedName>
        <fullName evidence="1">Uncharacterized protein</fullName>
    </submittedName>
</protein>
<reference evidence="1 2" key="1">
    <citation type="submission" date="2018-05" db="EMBL/GenBank/DDBJ databases">
        <title>Complete Genome Sequences of Extremely Thermoacidophilic, Metal-Mobilizing Type-Strain Members of the Archaeal Family Sulfolobaceae: Acidianus brierleyi DSM-1651T, Acidianus sulfidivorans DSM-18786T, Metallosphaera hakonensis DSM-7519T, and Metallosphaera prunae DSM-10039T.</title>
        <authorList>
            <person name="Counts J.A."/>
            <person name="Kelly R.M."/>
        </authorList>
    </citation>
    <scope>NUCLEOTIDE SEQUENCE [LARGE SCALE GENOMIC DNA]</scope>
    <source>
        <strain evidence="1 2">DSM 1651</strain>
    </source>
</reference>
<dbReference type="Proteomes" id="UP000248044">
    <property type="component" value="Chromosome"/>
</dbReference>
<dbReference type="KEGG" id="abri:DFR85_00470"/>
<gene>
    <name evidence="1" type="ORF">DFR85_00470</name>
</gene>
<dbReference type="RefSeq" id="WP_110269189.1">
    <property type="nucleotide sequence ID" value="NZ_CP029289.2"/>
</dbReference>
<organism evidence="1 2">
    <name type="scientific">Acidianus brierleyi</name>
    <dbReference type="NCBI Taxonomy" id="41673"/>
    <lineage>
        <taxon>Archaea</taxon>
        <taxon>Thermoproteota</taxon>
        <taxon>Thermoprotei</taxon>
        <taxon>Sulfolobales</taxon>
        <taxon>Sulfolobaceae</taxon>
        <taxon>Acidianus</taxon>
    </lineage>
</organism>